<dbReference type="Gene3D" id="1.10.10.10">
    <property type="entry name" value="Winged helix-like DNA-binding domain superfamily/Winged helix DNA-binding domain"/>
    <property type="match status" value="1"/>
</dbReference>
<keyword evidence="1" id="KW-0677">Repeat</keyword>
<evidence type="ECO:0000259" key="8">
    <source>
        <dbReference type="Pfam" id="PF23598"/>
    </source>
</evidence>
<keyword evidence="2" id="KW-0547">Nucleotide-binding</keyword>
<gene>
    <name evidence="9" type="ORF">DARMORV10_A09P18300.1</name>
</gene>
<proteinExistence type="predicted"/>
<evidence type="ECO:0000256" key="1">
    <source>
        <dbReference type="ARBA" id="ARBA00022737"/>
    </source>
</evidence>
<dbReference type="SUPFAM" id="SSF52540">
    <property type="entry name" value="P-loop containing nucleoside triphosphate hydrolases"/>
    <property type="match status" value="1"/>
</dbReference>
<evidence type="ECO:0000259" key="7">
    <source>
        <dbReference type="Pfam" id="PF23559"/>
    </source>
</evidence>
<dbReference type="InterPro" id="IPR041118">
    <property type="entry name" value="Rx_N"/>
</dbReference>
<dbReference type="Gene3D" id="1.10.8.430">
    <property type="entry name" value="Helical domain of apoptotic protease-activating factors"/>
    <property type="match status" value="1"/>
</dbReference>
<evidence type="ECO:0000256" key="3">
    <source>
        <dbReference type="ARBA" id="ARBA00022821"/>
    </source>
</evidence>
<dbReference type="PANTHER" id="PTHR36766">
    <property type="entry name" value="PLANT BROAD-SPECTRUM MILDEW RESISTANCE PROTEIN RPW8"/>
    <property type="match status" value="1"/>
</dbReference>
<protein>
    <submittedName>
        <fullName evidence="9">(rape) hypothetical protein</fullName>
    </submittedName>
</protein>
<dbReference type="SUPFAM" id="SSF52058">
    <property type="entry name" value="L domain-like"/>
    <property type="match status" value="1"/>
</dbReference>
<dbReference type="Gene3D" id="1.20.5.4130">
    <property type="match status" value="1"/>
</dbReference>
<dbReference type="Gene3D" id="3.80.10.10">
    <property type="entry name" value="Ribonuclease Inhibitor"/>
    <property type="match status" value="2"/>
</dbReference>
<dbReference type="Gene3D" id="3.40.50.300">
    <property type="entry name" value="P-loop containing nucleotide triphosphate hydrolases"/>
    <property type="match status" value="1"/>
</dbReference>
<dbReference type="InterPro" id="IPR027417">
    <property type="entry name" value="P-loop_NTPase"/>
</dbReference>
<dbReference type="InterPro" id="IPR055414">
    <property type="entry name" value="LRR_R13L4/SHOC2-like"/>
</dbReference>
<dbReference type="Proteomes" id="UP001295469">
    <property type="component" value="Chromosome A09"/>
</dbReference>
<dbReference type="Pfam" id="PF00931">
    <property type="entry name" value="NB-ARC"/>
    <property type="match status" value="1"/>
</dbReference>
<dbReference type="Pfam" id="PF18052">
    <property type="entry name" value="Rx_N"/>
    <property type="match status" value="1"/>
</dbReference>
<dbReference type="FunFam" id="3.40.50.300:FF:001091">
    <property type="entry name" value="Probable disease resistance protein At1g61300"/>
    <property type="match status" value="1"/>
</dbReference>
<dbReference type="GO" id="GO:0006952">
    <property type="term" value="P:defense response"/>
    <property type="evidence" value="ECO:0007669"/>
    <property type="project" value="UniProtKB-KW"/>
</dbReference>
<evidence type="ECO:0000256" key="2">
    <source>
        <dbReference type="ARBA" id="ARBA00022741"/>
    </source>
</evidence>
<dbReference type="FunFam" id="1.10.8.430:FF:000003">
    <property type="entry name" value="Probable disease resistance protein At5g66910"/>
    <property type="match status" value="1"/>
</dbReference>
<dbReference type="InterPro" id="IPR042197">
    <property type="entry name" value="Apaf_helical"/>
</dbReference>
<dbReference type="InterPro" id="IPR002182">
    <property type="entry name" value="NB-ARC"/>
</dbReference>
<keyword evidence="4" id="KW-0067">ATP-binding</keyword>
<dbReference type="Pfam" id="PF23559">
    <property type="entry name" value="WHD_DRP"/>
    <property type="match status" value="1"/>
</dbReference>
<evidence type="ECO:0000256" key="4">
    <source>
        <dbReference type="ARBA" id="ARBA00022840"/>
    </source>
</evidence>
<evidence type="ECO:0000259" key="6">
    <source>
        <dbReference type="Pfam" id="PF18052"/>
    </source>
</evidence>
<dbReference type="PRINTS" id="PR00364">
    <property type="entry name" value="DISEASERSIST"/>
</dbReference>
<dbReference type="GO" id="GO:0005524">
    <property type="term" value="F:ATP binding"/>
    <property type="evidence" value="ECO:0007669"/>
    <property type="project" value="UniProtKB-KW"/>
</dbReference>
<dbReference type="InterPro" id="IPR036388">
    <property type="entry name" value="WH-like_DNA-bd_sf"/>
</dbReference>
<feature type="domain" description="Disease resistance protein winged helix" evidence="7">
    <location>
        <begin position="421"/>
        <end position="490"/>
    </location>
</feature>
<dbReference type="FunFam" id="1.10.10.10:FF:000322">
    <property type="entry name" value="Probable disease resistance protein At1g63360"/>
    <property type="match status" value="1"/>
</dbReference>
<dbReference type="GO" id="GO:0043531">
    <property type="term" value="F:ADP binding"/>
    <property type="evidence" value="ECO:0007669"/>
    <property type="project" value="InterPro"/>
</dbReference>
<evidence type="ECO:0000313" key="9">
    <source>
        <dbReference type="EMBL" id="CAF2040768.1"/>
    </source>
</evidence>
<dbReference type="Pfam" id="PF23598">
    <property type="entry name" value="LRR_14"/>
    <property type="match status" value="1"/>
</dbReference>
<organism evidence="9">
    <name type="scientific">Brassica napus</name>
    <name type="common">Rape</name>
    <dbReference type="NCBI Taxonomy" id="3708"/>
    <lineage>
        <taxon>Eukaryota</taxon>
        <taxon>Viridiplantae</taxon>
        <taxon>Streptophyta</taxon>
        <taxon>Embryophyta</taxon>
        <taxon>Tracheophyta</taxon>
        <taxon>Spermatophyta</taxon>
        <taxon>Magnoliopsida</taxon>
        <taxon>eudicotyledons</taxon>
        <taxon>Gunneridae</taxon>
        <taxon>Pentapetalae</taxon>
        <taxon>rosids</taxon>
        <taxon>malvids</taxon>
        <taxon>Brassicales</taxon>
        <taxon>Brassicaceae</taxon>
        <taxon>Brassiceae</taxon>
        <taxon>Brassica</taxon>
    </lineage>
</organism>
<feature type="domain" description="Disease resistance N-terminal" evidence="6">
    <location>
        <begin position="6"/>
        <end position="88"/>
    </location>
</feature>
<dbReference type="GO" id="GO:0051707">
    <property type="term" value="P:response to other organism"/>
    <property type="evidence" value="ECO:0007669"/>
    <property type="project" value="UniProtKB-ARBA"/>
</dbReference>
<dbReference type="InterPro" id="IPR038005">
    <property type="entry name" value="RX-like_CC"/>
</dbReference>
<dbReference type="InterPro" id="IPR032675">
    <property type="entry name" value="LRR_dom_sf"/>
</dbReference>
<dbReference type="AlphaFoldDB" id="A0A816NW67"/>
<dbReference type="CDD" id="cd14798">
    <property type="entry name" value="RX-CC_like"/>
    <property type="match status" value="1"/>
</dbReference>
<keyword evidence="3" id="KW-0611">Plant defense</keyword>
<sequence>MAGELVSFGIQKLWDLLSHEYEQFQGVEDQVNELKTDLNTLKSFLKDADAKKHTSNVVRKCVERINEIVLDAEDTIETLILKDELGKRGSVRRLACIVPERRKISSEIGSLSAKIKKAVRDMNDFGVQRIIDDGKDPQPSQQRLEFAKVNESNLVGMEENVKTLLGYLVERDDVQVVSITGMGGLGKTTLARKAFHDNLVKKKFDRLAWVCVSEICDRIKVWQAILQHFRSKEEQIEIQNMKEITLQGELIGMLETSNSLIVLDDIWKEEDWDMIKPIFPHKPGSKVLLTSRNERVAGPGETYINFKPECLSDQDSWTLFQSIMPRKNASELTPEDEEMEKLGKKMLEHCLGLPLAVKVLGGLLAKNYTIHNWNRLSENIRSHLIGRTNEDKKNSLNHILSLSFEELPGYLKYCFLYLAHFPEDYDIYVEDLSYFWAAEGILTYETGDSIQDVGDNYIEELVRRNMVISEIDKTTGRFETCRLHDLMREICLCKAKEENFLHIVGISSPTLHSQSLNTPRRFVSQDPRITTLDVGRDINYSKVRSLVVIWKSNFWCSLLADGIFIRGVLKNWQIDAMGRKDQLFWRVSNLGFTRLQLLRVLHLPGAKFKGRRLSNSIGKLVHLRYLSLDGARVSHLPSSLQNLKLLIYLNLNVIRCSHLPTLTFLLGMKELRYLELPRGRRKKRKLELNHLLNLETLNNFSTKYCDLEDLRGMARLRTLGIDITDETSLETLSASIHGLRHLENLDIVYDGGKGTKEWSTLLDFNNLKRLRLMTSIPLLSHELQFPSRLTSLCLSENGLKEDPMPILENLSQLEDVRLWTESFTGRRMVCSRGGFPKLQNLELEGLYEWEEWIVEEGSMPLLSNLLIHHCKNLKELPDGMRFITSLEDLSFENMRDELKERLSEGGEDYYKVQHIPSITLDKRHIR</sequence>
<dbReference type="EMBL" id="HG994363">
    <property type="protein sequence ID" value="CAF2040768.1"/>
    <property type="molecule type" value="Genomic_DNA"/>
</dbReference>
<evidence type="ECO:0000259" key="5">
    <source>
        <dbReference type="Pfam" id="PF00931"/>
    </source>
</evidence>
<dbReference type="PANTHER" id="PTHR36766:SF40">
    <property type="entry name" value="DISEASE RESISTANCE PROTEIN RGA3"/>
    <property type="match status" value="1"/>
</dbReference>
<feature type="domain" description="NB-ARC" evidence="5">
    <location>
        <begin position="158"/>
        <end position="327"/>
    </location>
</feature>
<name>A0A816NW67_BRANA</name>
<reference evidence="9" key="1">
    <citation type="submission" date="2021-01" db="EMBL/GenBank/DDBJ databases">
        <authorList>
            <consortium name="Genoscope - CEA"/>
            <person name="William W."/>
        </authorList>
    </citation>
    <scope>NUCLEOTIDE SEQUENCE</scope>
</reference>
<dbReference type="InterPro" id="IPR058922">
    <property type="entry name" value="WHD_DRP"/>
</dbReference>
<accession>A0A816NW67</accession>
<feature type="domain" description="Disease resistance R13L4/SHOC-2-like LRR" evidence="8">
    <location>
        <begin position="593"/>
        <end position="892"/>
    </location>
</feature>